<evidence type="ECO:0000313" key="3">
    <source>
        <dbReference type="Proteomes" id="UP000593571"/>
    </source>
</evidence>
<organism evidence="2 3">
    <name type="scientific">Rousettus aegyptiacus</name>
    <name type="common">Egyptian fruit bat</name>
    <name type="synonym">Pteropus aegyptiacus</name>
    <dbReference type="NCBI Taxonomy" id="9407"/>
    <lineage>
        <taxon>Eukaryota</taxon>
        <taxon>Metazoa</taxon>
        <taxon>Chordata</taxon>
        <taxon>Craniata</taxon>
        <taxon>Vertebrata</taxon>
        <taxon>Euteleostomi</taxon>
        <taxon>Mammalia</taxon>
        <taxon>Eutheria</taxon>
        <taxon>Laurasiatheria</taxon>
        <taxon>Chiroptera</taxon>
        <taxon>Yinpterochiroptera</taxon>
        <taxon>Pteropodoidea</taxon>
        <taxon>Pteropodidae</taxon>
        <taxon>Rousettinae</taxon>
        <taxon>Rousettus</taxon>
    </lineage>
</organism>
<dbReference type="EMBL" id="JACASE010000001">
    <property type="protein sequence ID" value="KAF6506017.1"/>
    <property type="molecule type" value="Genomic_DNA"/>
</dbReference>
<accession>A0A7J8KAY2</accession>
<dbReference type="AlphaFoldDB" id="A0A7J8KAY2"/>
<dbReference type="Proteomes" id="UP000593571">
    <property type="component" value="Unassembled WGS sequence"/>
</dbReference>
<evidence type="ECO:0000313" key="2">
    <source>
        <dbReference type="EMBL" id="KAF6506017.1"/>
    </source>
</evidence>
<feature type="transmembrane region" description="Helical" evidence="1">
    <location>
        <begin position="89"/>
        <end position="109"/>
    </location>
</feature>
<protein>
    <submittedName>
        <fullName evidence="2">Uncharacterized protein</fullName>
    </submittedName>
</protein>
<feature type="transmembrane region" description="Helical" evidence="1">
    <location>
        <begin position="12"/>
        <end position="31"/>
    </location>
</feature>
<sequence>MIKGFWNISVSYVHMYFFLSLICFFTFAKSSPLTYHCYKVDWNMVNGKNKVLTVLLNVNVSCLENAIVSKRGNHFEVRNYRKLNFQTKLLLCNILCSINKLYIYVYQFVFRTAIYKHLTKAYI</sequence>
<reference evidence="2 3" key="1">
    <citation type="journal article" date="2020" name="Nature">
        <title>Six reference-quality genomes reveal evolution of bat adaptations.</title>
        <authorList>
            <person name="Jebb D."/>
            <person name="Huang Z."/>
            <person name="Pippel M."/>
            <person name="Hughes G.M."/>
            <person name="Lavrichenko K."/>
            <person name="Devanna P."/>
            <person name="Winkler S."/>
            <person name="Jermiin L.S."/>
            <person name="Skirmuntt E.C."/>
            <person name="Katzourakis A."/>
            <person name="Burkitt-Gray L."/>
            <person name="Ray D.A."/>
            <person name="Sullivan K.A.M."/>
            <person name="Roscito J.G."/>
            <person name="Kirilenko B.M."/>
            <person name="Davalos L.M."/>
            <person name="Corthals A.P."/>
            <person name="Power M.L."/>
            <person name="Jones G."/>
            <person name="Ransome R.D."/>
            <person name="Dechmann D.K.N."/>
            <person name="Locatelli A.G."/>
            <person name="Puechmaille S.J."/>
            <person name="Fedrigo O."/>
            <person name="Jarvis E.D."/>
            <person name="Hiller M."/>
            <person name="Vernes S.C."/>
            <person name="Myers E.W."/>
            <person name="Teeling E.C."/>
        </authorList>
    </citation>
    <scope>NUCLEOTIDE SEQUENCE [LARGE SCALE GENOMIC DNA]</scope>
    <source>
        <strain evidence="2">MRouAeg1</strain>
        <tissue evidence="2">Muscle</tissue>
    </source>
</reference>
<keyword evidence="3" id="KW-1185">Reference proteome</keyword>
<comment type="caution">
    <text evidence="2">The sequence shown here is derived from an EMBL/GenBank/DDBJ whole genome shotgun (WGS) entry which is preliminary data.</text>
</comment>
<name>A0A7J8KAY2_ROUAE</name>
<evidence type="ECO:0000256" key="1">
    <source>
        <dbReference type="SAM" id="Phobius"/>
    </source>
</evidence>
<keyword evidence="1" id="KW-0472">Membrane</keyword>
<feature type="transmembrane region" description="Helical" evidence="1">
    <location>
        <begin position="51"/>
        <end position="68"/>
    </location>
</feature>
<gene>
    <name evidence="2" type="ORF">HJG63_007874</name>
</gene>
<keyword evidence="1" id="KW-1133">Transmembrane helix</keyword>
<keyword evidence="1" id="KW-0812">Transmembrane</keyword>
<proteinExistence type="predicted"/>